<proteinExistence type="inferred from homology"/>
<dbReference type="PANTHER" id="PTHR24416:SF527">
    <property type="entry name" value="PROTO-ONCOGENE TYROSINE-PROTEIN KINASE ROS"/>
    <property type="match status" value="1"/>
</dbReference>
<dbReference type="PRINTS" id="PR00109">
    <property type="entry name" value="TYRKINASE"/>
</dbReference>
<comment type="similarity">
    <text evidence="16">Belongs to the protein kinase superfamily. Tyr protein kinase family. Insulin receptor subfamily.</text>
</comment>
<accession>A0AAJ7SHU2</accession>
<feature type="signal peptide" evidence="18">
    <location>
        <begin position="1"/>
        <end position="18"/>
    </location>
</feature>
<dbReference type="GO" id="GO:0043235">
    <property type="term" value="C:receptor complex"/>
    <property type="evidence" value="ECO:0007669"/>
    <property type="project" value="TreeGrafter"/>
</dbReference>
<dbReference type="InterPro" id="IPR050122">
    <property type="entry name" value="RTK"/>
</dbReference>
<feature type="domain" description="Fibronectin type-III" evidence="20">
    <location>
        <begin position="1477"/>
        <end position="1579"/>
    </location>
</feature>
<keyword evidence="7 22" id="KW-0418">Kinase</keyword>
<dbReference type="Gene3D" id="2.120.10.30">
    <property type="entry name" value="TolB, C-terminal domain"/>
    <property type="match status" value="3"/>
</dbReference>
<keyword evidence="21" id="KW-1185">Reference proteome</keyword>
<evidence type="ECO:0000256" key="9">
    <source>
        <dbReference type="ARBA" id="ARBA00022989"/>
    </source>
</evidence>
<feature type="domain" description="Protein kinase" evidence="19">
    <location>
        <begin position="1870"/>
        <end position="2137"/>
    </location>
</feature>
<evidence type="ECO:0000256" key="5">
    <source>
        <dbReference type="ARBA" id="ARBA00022737"/>
    </source>
</evidence>
<dbReference type="Gene3D" id="3.30.200.20">
    <property type="entry name" value="Phosphorylase Kinase, domain 1"/>
    <property type="match status" value="1"/>
</dbReference>
<keyword evidence="6 15" id="KW-0547">Nucleotide-binding</keyword>
<reference evidence="22" key="1">
    <citation type="submission" date="2025-08" db="UniProtKB">
        <authorList>
            <consortium name="RefSeq"/>
        </authorList>
    </citation>
    <scope>IDENTIFICATION</scope>
</reference>
<evidence type="ECO:0000256" key="17">
    <source>
        <dbReference type="SAM" id="MobiDB-lite"/>
    </source>
</evidence>
<dbReference type="InterPro" id="IPR011009">
    <property type="entry name" value="Kinase-like_dom_sf"/>
</dbReference>
<dbReference type="GO" id="GO:0007169">
    <property type="term" value="P:cell surface receptor protein tyrosine kinase signaling pathway"/>
    <property type="evidence" value="ECO:0007669"/>
    <property type="project" value="InterPro"/>
</dbReference>
<dbReference type="InterPro" id="IPR002011">
    <property type="entry name" value="Tyr_kinase_rcpt_2_CS"/>
</dbReference>
<dbReference type="GO" id="GO:0005524">
    <property type="term" value="F:ATP binding"/>
    <property type="evidence" value="ECO:0007669"/>
    <property type="project" value="UniProtKB-UniRule"/>
</dbReference>
<evidence type="ECO:0000256" key="7">
    <source>
        <dbReference type="ARBA" id="ARBA00022777"/>
    </source>
</evidence>
<keyword evidence="12 16" id="KW-0675">Receptor</keyword>
<dbReference type="InterPro" id="IPR008266">
    <property type="entry name" value="Tyr_kinase_AS"/>
</dbReference>
<evidence type="ECO:0000256" key="16">
    <source>
        <dbReference type="RuleBase" id="RU000312"/>
    </source>
</evidence>
<keyword evidence="10" id="KW-0472">Membrane</keyword>
<keyword evidence="3" id="KW-0808">Transferase</keyword>
<dbReference type="SUPFAM" id="SSF56112">
    <property type="entry name" value="Protein kinase-like (PK-like)"/>
    <property type="match status" value="1"/>
</dbReference>
<evidence type="ECO:0000256" key="3">
    <source>
        <dbReference type="ARBA" id="ARBA00022679"/>
    </source>
</evidence>
<keyword evidence="4 16" id="KW-0812">Transmembrane</keyword>
<organism evidence="21 22">
    <name type="scientific">Galendromus occidentalis</name>
    <name type="common">western predatory mite</name>
    <dbReference type="NCBI Taxonomy" id="34638"/>
    <lineage>
        <taxon>Eukaryota</taxon>
        <taxon>Metazoa</taxon>
        <taxon>Ecdysozoa</taxon>
        <taxon>Arthropoda</taxon>
        <taxon>Chelicerata</taxon>
        <taxon>Arachnida</taxon>
        <taxon>Acari</taxon>
        <taxon>Parasitiformes</taxon>
        <taxon>Mesostigmata</taxon>
        <taxon>Gamasina</taxon>
        <taxon>Phytoseioidea</taxon>
        <taxon>Phytoseiidae</taxon>
        <taxon>Typhlodrominae</taxon>
        <taxon>Galendromus</taxon>
    </lineage>
</organism>
<dbReference type="Gene3D" id="2.60.40.10">
    <property type="entry name" value="Immunoglobulins"/>
    <property type="match status" value="6"/>
</dbReference>
<dbReference type="Gene3D" id="1.10.510.10">
    <property type="entry name" value="Transferase(Phosphotransferase) domain 1"/>
    <property type="match status" value="1"/>
</dbReference>
<keyword evidence="2 16" id="KW-0597">Phosphoprotein</keyword>
<dbReference type="PROSITE" id="PS00107">
    <property type="entry name" value="PROTEIN_KINASE_ATP"/>
    <property type="match status" value="1"/>
</dbReference>
<dbReference type="SMART" id="SM00219">
    <property type="entry name" value="TyrKc"/>
    <property type="match status" value="1"/>
</dbReference>
<dbReference type="FunFam" id="1.10.510.10:FF:000341">
    <property type="entry name" value="Tyrosine-protein kinase receptor"/>
    <property type="match status" value="1"/>
</dbReference>
<evidence type="ECO:0000256" key="13">
    <source>
        <dbReference type="ARBA" id="ARBA00023180"/>
    </source>
</evidence>
<feature type="domain" description="Fibronectin type-III" evidence="20">
    <location>
        <begin position="974"/>
        <end position="1079"/>
    </location>
</feature>
<evidence type="ECO:0000256" key="12">
    <source>
        <dbReference type="ARBA" id="ARBA00023170"/>
    </source>
</evidence>
<evidence type="ECO:0000313" key="21">
    <source>
        <dbReference type="Proteomes" id="UP000694867"/>
    </source>
</evidence>
<keyword evidence="11" id="KW-0829">Tyrosine-protein kinase</keyword>
<dbReference type="Pfam" id="PF07714">
    <property type="entry name" value="PK_Tyr_Ser-Thr"/>
    <property type="match status" value="1"/>
</dbReference>
<dbReference type="Proteomes" id="UP000694867">
    <property type="component" value="Unplaced"/>
</dbReference>
<evidence type="ECO:0000256" key="14">
    <source>
        <dbReference type="ARBA" id="ARBA00051243"/>
    </source>
</evidence>
<feature type="domain" description="Fibronectin type-III" evidence="20">
    <location>
        <begin position="486"/>
        <end position="590"/>
    </location>
</feature>
<evidence type="ECO:0000256" key="15">
    <source>
        <dbReference type="PROSITE-ProRule" id="PRU10141"/>
    </source>
</evidence>
<protein>
    <recommendedName>
        <fullName evidence="16">Tyrosine-protein kinase receptor</fullName>
        <ecNumber evidence="16">2.7.10.1</ecNumber>
    </recommendedName>
</protein>
<dbReference type="SMART" id="SM00135">
    <property type="entry name" value="LY"/>
    <property type="match status" value="6"/>
</dbReference>
<dbReference type="GO" id="GO:0004714">
    <property type="term" value="F:transmembrane receptor protein tyrosine kinase activity"/>
    <property type="evidence" value="ECO:0007669"/>
    <property type="project" value="UniProtKB-EC"/>
</dbReference>
<dbReference type="InterPro" id="IPR020635">
    <property type="entry name" value="Tyr_kinase_cat_dom"/>
</dbReference>
<dbReference type="PROSITE" id="PS50011">
    <property type="entry name" value="PROTEIN_KINASE_DOM"/>
    <property type="match status" value="1"/>
</dbReference>
<evidence type="ECO:0000259" key="20">
    <source>
        <dbReference type="PROSITE" id="PS50853"/>
    </source>
</evidence>
<keyword evidence="8 15" id="KW-0067">ATP-binding</keyword>
<dbReference type="InterPro" id="IPR003961">
    <property type="entry name" value="FN3_dom"/>
</dbReference>
<dbReference type="InterPro" id="IPR000033">
    <property type="entry name" value="LDLR_classB_rpt"/>
</dbReference>
<dbReference type="SMART" id="SM00060">
    <property type="entry name" value="FN3"/>
    <property type="match status" value="6"/>
</dbReference>
<feature type="chain" id="PRO_5042467369" description="Tyrosine-protein kinase receptor" evidence="18">
    <location>
        <begin position="19"/>
        <end position="2283"/>
    </location>
</feature>
<dbReference type="InterPro" id="IPR013783">
    <property type="entry name" value="Ig-like_fold"/>
</dbReference>
<dbReference type="GO" id="GO:0005886">
    <property type="term" value="C:plasma membrane"/>
    <property type="evidence" value="ECO:0007669"/>
    <property type="project" value="TreeGrafter"/>
</dbReference>
<dbReference type="CTD" id="32039"/>
<keyword evidence="5" id="KW-0677">Repeat</keyword>
<evidence type="ECO:0000259" key="19">
    <source>
        <dbReference type="PROSITE" id="PS50011"/>
    </source>
</evidence>
<dbReference type="InterPro" id="IPR001245">
    <property type="entry name" value="Ser-Thr/Tyr_kinase_cat_dom"/>
</dbReference>
<feature type="region of interest" description="Disordered" evidence="17">
    <location>
        <begin position="2262"/>
        <end position="2283"/>
    </location>
</feature>
<dbReference type="EC" id="2.7.10.1" evidence="16"/>
<dbReference type="SUPFAM" id="SSF49265">
    <property type="entry name" value="Fibronectin type III"/>
    <property type="match status" value="5"/>
</dbReference>
<evidence type="ECO:0000256" key="11">
    <source>
        <dbReference type="ARBA" id="ARBA00023137"/>
    </source>
</evidence>
<comment type="catalytic activity">
    <reaction evidence="14 16">
        <text>L-tyrosyl-[protein] + ATP = O-phospho-L-tyrosyl-[protein] + ADP + H(+)</text>
        <dbReference type="Rhea" id="RHEA:10596"/>
        <dbReference type="Rhea" id="RHEA-COMP:10136"/>
        <dbReference type="Rhea" id="RHEA-COMP:20101"/>
        <dbReference type="ChEBI" id="CHEBI:15378"/>
        <dbReference type="ChEBI" id="CHEBI:30616"/>
        <dbReference type="ChEBI" id="CHEBI:46858"/>
        <dbReference type="ChEBI" id="CHEBI:61978"/>
        <dbReference type="ChEBI" id="CHEBI:456216"/>
        <dbReference type="EC" id="2.7.10.1"/>
    </reaction>
</comment>
<dbReference type="KEGG" id="goe:100908254"/>
<gene>
    <name evidence="22" type="primary">LOC100908254</name>
</gene>
<comment type="subcellular location">
    <subcellularLocation>
        <location evidence="1">Membrane</location>
        <topology evidence="1">Single-pass membrane protein</topology>
    </subcellularLocation>
</comment>
<evidence type="ECO:0000256" key="1">
    <source>
        <dbReference type="ARBA" id="ARBA00004167"/>
    </source>
</evidence>
<feature type="domain" description="Fibronectin type-III" evidence="20">
    <location>
        <begin position="1369"/>
        <end position="1473"/>
    </location>
</feature>
<dbReference type="RefSeq" id="XP_028969015.1">
    <property type="nucleotide sequence ID" value="XM_029113182.1"/>
</dbReference>
<dbReference type="InterPro" id="IPR017441">
    <property type="entry name" value="Protein_kinase_ATP_BS"/>
</dbReference>
<evidence type="ECO:0000256" key="8">
    <source>
        <dbReference type="ARBA" id="ARBA00022840"/>
    </source>
</evidence>
<evidence type="ECO:0000256" key="4">
    <source>
        <dbReference type="ARBA" id="ARBA00022692"/>
    </source>
</evidence>
<feature type="domain" description="Fibronectin type-III" evidence="20">
    <location>
        <begin position="1684"/>
        <end position="1778"/>
    </location>
</feature>
<keyword evidence="13" id="KW-0325">Glycoprotein</keyword>
<evidence type="ECO:0000256" key="18">
    <source>
        <dbReference type="SAM" id="SignalP"/>
    </source>
</evidence>
<dbReference type="SUPFAM" id="SSF63825">
    <property type="entry name" value="YWTD domain"/>
    <property type="match status" value="3"/>
</dbReference>
<evidence type="ECO:0000256" key="10">
    <source>
        <dbReference type="ARBA" id="ARBA00023136"/>
    </source>
</evidence>
<dbReference type="Pfam" id="PF00041">
    <property type="entry name" value="fn3"/>
    <property type="match status" value="4"/>
</dbReference>
<dbReference type="PROSITE" id="PS00239">
    <property type="entry name" value="RECEPTOR_TYR_KIN_II"/>
    <property type="match status" value="1"/>
</dbReference>
<keyword evidence="18" id="KW-0732">Signal</keyword>
<dbReference type="PROSITE" id="PS50853">
    <property type="entry name" value="FN3"/>
    <property type="match status" value="6"/>
</dbReference>
<dbReference type="GO" id="GO:0032006">
    <property type="term" value="P:regulation of TOR signaling"/>
    <property type="evidence" value="ECO:0007669"/>
    <property type="project" value="TreeGrafter"/>
</dbReference>
<evidence type="ECO:0000313" key="22">
    <source>
        <dbReference type="RefSeq" id="XP_028969015.1"/>
    </source>
</evidence>
<feature type="domain" description="Fibronectin type-III" evidence="20">
    <location>
        <begin position="103"/>
        <end position="200"/>
    </location>
</feature>
<feature type="binding site" evidence="15">
    <location>
        <position position="1900"/>
    </location>
    <ligand>
        <name>ATP</name>
        <dbReference type="ChEBI" id="CHEBI:30616"/>
    </ligand>
</feature>
<dbReference type="PANTHER" id="PTHR24416">
    <property type="entry name" value="TYROSINE-PROTEIN KINASE RECEPTOR"/>
    <property type="match status" value="1"/>
</dbReference>
<name>A0AAJ7SHU2_9ACAR</name>
<dbReference type="InterPro" id="IPR011042">
    <property type="entry name" value="6-blade_b-propeller_TolB-like"/>
</dbReference>
<dbReference type="GeneID" id="100908254"/>
<dbReference type="InterPro" id="IPR000719">
    <property type="entry name" value="Prot_kinase_dom"/>
</dbReference>
<dbReference type="CDD" id="cd00063">
    <property type="entry name" value="FN3"/>
    <property type="match status" value="6"/>
</dbReference>
<sequence length="2283" mass="255557">MRGKSLCLVVLAVAVARGQDSANFNKCVQSCQQANNEELNEVCDKECQSSCTEGCQSWRKALGSDCAAVCAFRLAWTVSTQFESLFTVASTVKTSEFGPPQGAPQKVTCALTTHNQVAVSWRPPAYPASAQISYLLETRDDQGNPPLVHELTTNSSDDQIVGYVFRALEPSRKYRVQVQASNRHGKSEMAFCEVKTAEPELNVDEGQAFAASGRHLYKFVLGKASGWGDVVFTLPDDDSVITGIASNLQSRILYISDGKRVYVVDMDRTDLSLIPKVLPIDAGRPSLLSYDWLNKRLFLFEEMSWQIRSCNIERDFRCTSVVHGFDKMSSPTKVIVDPYNGFLFWMNDDPVTAENVVYRADLILAEEDNALHWRKAEEVHRAKNIRSFEIDFVRFRLYALDIGTESIYSMDIDSGKNIENVRNQWSFYGNASDMVYANDHFHLATSDGFYEETRAANDRTYATYSRCNNHTVFRLAVVDHRSAQPVPSPATPVENVRALFSVDSVRVLWDAPHPFKWQGRGVFQKFLYAVDVTELLSGKQFEPEGNFKNRQATIKALKSNTLYSIKVRAYNHLGAPGPESAPFVGRTFSESPLQLAWSLTGSERTVVASDVMGDHVSQLVSPRLVQDSDVNAIAWYENTLFLGRNRSSLIRVDFNQGSSSEIPSVTGVTCMAIERYAQKIYWGSLDKRAIFRCNFDGSHIERVVQNFVPHSIAVDSARGFLVWADQYGVYTSKLSGESLRVIYQNHVNSGRLVQGVAYDSKLGVAYWTSRSIEGVHVRSDRLMEEKYPLPPAVPLLDSSLKGPAMYLDGRLLWFDGRLQPVVTLPNGSYPAHFDFQSSSRRNTRQHEDFTETLAVAQQIRQNNKMMVIPRNIDVNEIKVRGSWQNFTIYWPKEQSTQVDVFYKLRISACEENQSQCCSMQLAKPVHILTNERFLFTGSLRPYTKLAISLQAYTHWASTESVCREVRSPESIPTAPQNPKVFIAHRTTFPPSNDSSPEAEFRWSEPEHPNGKILGYVLNCWYQNNGTGEISVWKDRRVVGQSFSITSLVPNSTYFFKVSAFTSAGEGPASPPLSINSDEEQPVPRLIVVDRHSVQVSDVDNGNVTLVSNKVKNPVGIAYLDKTVFWLEQNGPIMASDMDGSNITVIHSPKKTGTCLTIDWVARKLYWAEYDVDASVSKISALDLGNGKSVTTILELPKQHVNSLEADPFTSTLIYTISRTPREAAAIMLASIDGSNQRPLFPPRRRRASNCQCSARALKASVVALDPKSKKAPGYVYFADAETGNIWSADLHGCACTLVANASLVEGLPPDYITVDKQRVYWSQQGREEVFSLLKESSEIGSAKIAHGVRNIRALNQQRYPDSSCMEIGAPTTAPALVIDKSASLQVEVFPPDIAEHCSNISRPTIRYVLVYKRTGCLSSAEICQQKKVSDSATPVIEGLTPNTNYTVTYSYIDPYTQALHGPSSPSIFSTDDGAPEPVKNLKAVPLTPSSIGIRWATESSRTKRPPQFELRYSEVNSTHPHNVTVIPNKRFGTDFSRTIEDLKWNTTYRFEVIAINSDKPGMRSGPSTVLGRTFESPSDLRAVNVSSRQMELKWKSGKQGQSRHSLEYSLDGVKWDHVRDNRSSQDTRPDHEHIFRISDLQPNQKYWFRLHISYLSSEGAVMNHFVWPPVDSGKSFVFHTLEEAPSPPGSPTFQVNSNLSWESPEQPNGNGPLHYELQYRTVDNHTTSAWAELYRGPNNHFQGSGLSLEKLYEFRVRASNSAGHSAWSQSDSLRIPDVPVAYSKDQPSFESIVTVVFVCVLLLIVSGAIVIHKLLQPKTKTTNPDIGLVRIDRFPVCQNFVHQHNELYFCGVTLSDPELSSLPMIQRDQIRLTKFLGSGAFGEVFEGVLYGDTAQKIAVKTLRKGAGEMEKHEFLKEAKLMSNFRHPHILQLLGISFDDDMSFIVMELMDGGDLLSVLRNCRNKVRGEPSLSLEDLIGICVDIAKGCKYLEEMRFVHRDLAARNCLVSTDGDRRVVKIGDFGLARDVYKSDYYRKEGEGLLPVRWMAPEALVDGVFTNCSDVWAFGVLMWEVMSLGHQPYQAMSNYDVLNFVRGGGLLACTVGCPAEMYELMLCCWRYNPEERPKFYHIVASLENLVNAANSLTVYMPPTQQNYIIPSGQQNKPLESPRLTSVPLLSIGIDNFAYEPSSVTSSASSVLSFPPGLSSYSRARSLDTITEVDDVRKIYSQRYAWLDHNVVTSALVKSDEMEKTAKLQRVLEEESKSSSCSDLSAINSDESKDIWV</sequence>
<keyword evidence="9" id="KW-1133">Transmembrane helix</keyword>
<evidence type="ECO:0000256" key="2">
    <source>
        <dbReference type="ARBA" id="ARBA00022553"/>
    </source>
</evidence>
<evidence type="ECO:0000256" key="6">
    <source>
        <dbReference type="ARBA" id="ARBA00022741"/>
    </source>
</evidence>
<dbReference type="InterPro" id="IPR036116">
    <property type="entry name" value="FN3_sf"/>
</dbReference>
<dbReference type="PROSITE" id="PS00109">
    <property type="entry name" value="PROTEIN_KINASE_TYR"/>
    <property type="match status" value="1"/>
</dbReference>